<dbReference type="EMBL" id="JARBHB010000014">
    <property type="protein sequence ID" value="KAJ8869096.1"/>
    <property type="molecule type" value="Genomic_DNA"/>
</dbReference>
<feature type="compositionally biased region" description="Polar residues" evidence="1">
    <location>
        <begin position="53"/>
        <end position="85"/>
    </location>
</feature>
<dbReference type="Pfam" id="PF13843">
    <property type="entry name" value="DDE_Tnp_1_7"/>
    <property type="match status" value="2"/>
</dbReference>
<dbReference type="PANTHER" id="PTHR46599">
    <property type="entry name" value="PIGGYBAC TRANSPOSABLE ELEMENT-DERIVED PROTEIN 4"/>
    <property type="match status" value="1"/>
</dbReference>
<keyword evidence="4" id="KW-1185">Reference proteome</keyword>
<feature type="domain" description="PiggyBac transposable element-derived protein" evidence="2">
    <location>
        <begin position="210"/>
        <end position="276"/>
    </location>
</feature>
<dbReference type="PANTHER" id="PTHR46599:SF6">
    <property type="entry name" value="DUAL SPECIFICITY PHOSPHATASE 26"/>
    <property type="match status" value="1"/>
</dbReference>
<accession>A0ABQ9GC52</accession>
<reference evidence="3 4" key="1">
    <citation type="submission" date="2023-02" db="EMBL/GenBank/DDBJ databases">
        <title>LHISI_Scaffold_Assembly.</title>
        <authorList>
            <person name="Stuart O.P."/>
            <person name="Cleave R."/>
            <person name="Magrath M.J.L."/>
            <person name="Mikheyev A.S."/>
        </authorList>
    </citation>
    <scope>NUCLEOTIDE SEQUENCE [LARGE SCALE GENOMIC DNA]</scope>
    <source>
        <strain evidence="3">Daus_M_001</strain>
        <tissue evidence="3">Leg muscle</tissue>
    </source>
</reference>
<evidence type="ECO:0000313" key="3">
    <source>
        <dbReference type="EMBL" id="KAJ8869096.1"/>
    </source>
</evidence>
<feature type="region of interest" description="Disordered" evidence="1">
    <location>
        <begin position="32"/>
        <end position="99"/>
    </location>
</feature>
<gene>
    <name evidence="3" type="ORF">PR048_030658</name>
</gene>
<evidence type="ECO:0000256" key="1">
    <source>
        <dbReference type="SAM" id="MobiDB-lite"/>
    </source>
</evidence>
<evidence type="ECO:0000259" key="2">
    <source>
        <dbReference type="Pfam" id="PF13843"/>
    </source>
</evidence>
<feature type="domain" description="PiggyBac transposable element-derived protein" evidence="2">
    <location>
        <begin position="285"/>
        <end position="441"/>
    </location>
</feature>
<sequence>MKLSIIWITYRVSEQESEGSELDTAVERDEYIPNSAQSSESNTSVSVSDEILSETSVHNSPLQNVPATHRVISSASTCQGKTNENSNRRGRGKKMGNNDRGKCIVISLLPLLSARDTSVAGENETFSNNNLQNIPSLQHVLPSTSTHHGGTNGNYHTRQRQVYTHYTTTSDLFTFSRKRWDKMGNLKHDHNTSWKATETKWYPDLHHMLRDVLWSNEWGPQFFQDTMSRDRFREIMKFIRFDLKDQRSASMVKDKFALVSEVWDSFIENCSLCYVPRVNDDNRPPNQSLPEDVVMKLMAPYLGKGINVTTDNCFTSVSLAEKLKMQSTSLVGTVNYARQENPQSVKTRNVPLYDTIVMKNNQTTLTVYQGKINKNILVLSTLHPNISIGNDQKHLPETVSFYNATKYGVYVLDRMARKYSVKAEPRLNYWKKNQLVSLLANAQCSVMLYF</sequence>
<proteinExistence type="predicted"/>
<organism evidence="3 4">
    <name type="scientific">Dryococelus australis</name>
    <dbReference type="NCBI Taxonomy" id="614101"/>
    <lineage>
        <taxon>Eukaryota</taxon>
        <taxon>Metazoa</taxon>
        <taxon>Ecdysozoa</taxon>
        <taxon>Arthropoda</taxon>
        <taxon>Hexapoda</taxon>
        <taxon>Insecta</taxon>
        <taxon>Pterygota</taxon>
        <taxon>Neoptera</taxon>
        <taxon>Polyneoptera</taxon>
        <taxon>Phasmatodea</taxon>
        <taxon>Verophasmatodea</taxon>
        <taxon>Anareolatae</taxon>
        <taxon>Phasmatidae</taxon>
        <taxon>Eurycanthinae</taxon>
        <taxon>Dryococelus</taxon>
    </lineage>
</organism>
<dbReference type="Proteomes" id="UP001159363">
    <property type="component" value="Chromosome 13"/>
</dbReference>
<feature type="compositionally biased region" description="Low complexity" evidence="1">
    <location>
        <begin position="34"/>
        <end position="48"/>
    </location>
</feature>
<protein>
    <recommendedName>
        <fullName evidence="2">PiggyBac transposable element-derived protein domain-containing protein</fullName>
    </recommendedName>
</protein>
<comment type="caution">
    <text evidence="3">The sequence shown here is derived from an EMBL/GenBank/DDBJ whole genome shotgun (WGS) entry which is preliminary data.</text>
</comment>
<name>A0ABQ9GC52_9NEOP</name>
<dbReference type="InterPro" id="IPR029526">
    <property type="entry name" value="PGBD"/>
</dbReference>
<evidence type="ECO:0000313" key="4">
    <source>
        <dbReference type="Proteomes" id="UP001159363"/>
    </source>
</evidence>